<keyword evidence="7" id="KW-0029">Amino-acid transport</keyword>
<evidence type="ECO:0000256" key="8">
    <source>
        <dbReference type="ARBA" id="ARBA00023136"/>
    </source>
</evidence>
<organism evidence="10 11">
    <name type="scientific">Bianquea renquensis</name>
    <dbReference type="NCBI Taxonomy" id="2763661"/>
    <lineage>
        <taxon>Bacteria</taxon>
        <taxon>Bacillati</taxon>
        <taxon>Bacillota</taxon>
        <taxon>Clostridia</taxon>
        <taxon>Eubacteriales</taxon>
        <taxon>Bianqueaceae</taxon>
        <taxon>Bianquea</taxon>
    </lineage>
</organism>
<dbReference type="GO" id="GO:0006865">
    <property type="term" value="P:amino acid transport"/>
    <property type="evidence" value="ECO:0007669"/>
    <property type="project" value="UniProtKB-KW"/>
</dbReference>
<evidence type="ECO:0000256" key="6">
    <source>
        <dbReference type="ARBA" id="ARBA00022967"/>
    </source>
</evidence>
<accession>A0A926DQP3</accession>
<dbReference type="SUPFAM" id="SSF52540">
    <property type="entry name" value="P-loop containing nucleoside triphosphate hydrolases"/>
    <property type="match status" value="1"/>
</dbReference>
<dbReference type="InterPro" id="IPR027417">
    <property type="entry name" value="P-loop_NTPase"/>
</dbReference>
<evidence type="ECO:0000313" key="10">
    <source>
        <dbReference type="EMBL" id="MBC8543445.1"/>
    </source>
</evidence>
<gene>
    <name evidence="10" type="ORF">H8730_07800</name>
</gene>
<evidence type="ECO:0000256" key="7">
    <source>
        <dbReference type="ARBA" id="ARBA00022970"/>
    </source>
</evidence>
<feature type="domain" description="ABC transporter" evidence="9">
    <location>
        <begin position="2"/>
        <end position="241"/>
    </location>
</feature>
<evidence type="ECO:0000256" key="2">
    <source>
        <dbReference type="ARBA" id="ARBA00022448"/>
    </source>
</evidence>
<comment type="similarity">
    <text evidence="1">Belongs to the ABC transporter superfamily.</text>
</comment>
<dbReference type="PANTHER" id="PTHR43166">
    <property type="entry name" value="AMINO ACID IMPORT ATP-BINDING PROTEIN"/>
    <property type="match status" value="1"/>
</dbReference>
<evidence type="ECO:0000256" key="5">
    <source>
        <dbReference type="ARBA" id="ARBA00022840"/>
    </source>
</evidence>
<dbReference type="FunFam" id="3.40.50.300:FF:000056">
    <property type="entry name" value="Cell division ATP-binding protein FtsE"/>
    <property type="match status" value="1"/>
</dbReference>
<evidence type="ECO:0000313" key="11">
    <source>
        <dbReference type="Proteomes" id="UP000657006"/>
    </source>
</evidence>
<comment type="caution">
    <text evidence="10">The sequence shown here is derived from an EMBL/GenBank/DDBJ whole genome shotgun (WGS) entry which is preliminary data.</text>
</comment>
<dbReference type="InterPro" id="IPR003593">
    <property type="entry name" value="AAA+_ATPase"/>
</dbReference>
<name>A0A926DQP3_9FIRM</name>
<proteinExistence type="inferred from homology"/>
<dbReference type="PANTHER" id="PTHR43166:SF30">
    <property type="entry name" value="METHIONINE IMPORT ATP-BINDING PROTEIN METN"/>
    <property type="match status" value="1"/>
</dbReference>
<dbReference type="PROSITE" id="PS50893">
    <property type="entry name" value="ABC_TRANSPORTER_2"/>
    <property type="match status" value="1"/>
</dbReference>
<sequence length="249" mass="27363">MIRTEGLTKVYESKSGRQEALQDVSIHVDKGDIFGIIGMSGAGKSTLLRLIGMLEQPTSGKVWIQGQDVSMLTQGQQKEQRKKLGIVFQGYNLLMQKTVRENVEFPLRLSKTPRTQRRERAQELLKVVGLGDREGAYPAQLSGGQKQRVAIARALAPNPELLLLDEPTSALDSFTTASILELLQDLNKRMGITIVIITHEIGVVERVCNKTAVLDLSRVAEQGYTSEVMANPRAEATRRLLGLGGGFHG</sequence>
<reference evidence="10" key="1">
    <citation type="submission" date="2020-08" db="EMBL/GenBank/DDBJ databases">
        <title>Genome public.</title>
        <authorList>
            <person name="Liu C."/>
            <person name="Sun Q."/>
        </authorList>
    </citation>
    <scope>NUCLEOTIDE SEQUENCE</scope>
    <source>
        <strain evidence="10">NSJ-32</strain>
    </source>
</reference>
<dbReference type="Proteomes" id="UP000657006">
    <property type="component" value="Unassembled WGS sequence"/>
</dbReference>
<evidence type="ECO:0000256" key="1">
    <source>
        <dbReference type="ARBA" id="ARBA00005417"/>
    </source>
</evidence>
<protein>
    <submittedName>
        <fullName evidence="10">ATP-binding cassette domain-containing protein</fullName>
    </submittedName>
</protein>
<dbReference type="Gene3D" id="3.40.50.300">
    <property type="entry name" value="P-loop containing nucleotide triphosphate hydrolases"/>
    <property type="match status" value="1"/>
</dbReference>
<dbReference type="Pfam" id="PF00005">
    <property type="entry name" value="ABC_tran"/>
    <property type="match status" value="1"/>
</dbReference>
<keyword evidence="5 10" id="KW-0067">ATP-binding</keyword>
<dbReference type="GO" id="GO:0005886">
    <property type="term" value="C:plasma membrane"/>
    <property type="evidence" value="ECO:0007669"/>
    <property type="project" value="UniProtKB-ARBA"/>
</dbReference>
<dbReference type="InterPro" id="IPR017871">
    <property type="entry name" value="ABC_transporter-like_CS"/>
</dbReference>
<keyword evidence="2" id="KW-0813">Transport</keyword>
<dbReference type="AlphaFoldDB" id="A0A926DQP3"/>
<dbReference type="GO" id="GO:0016887">
    <property type="term" value="F:ATP hydrolysis activity"/>
    <property type="evidence" value="ECO:0007669"/>
    <property type="project" value="InterPro"/>
</dbReference>
<dbReference type="InterPro" id="IPR050086">
    <property type="entry name" value="MetN_ABC_transporter-like"/>
</dbReference>
<dbReference type="GO" id="GO:0005524">
    <property type="term" value="F:ATP binding"/>
    <property type="evidence" value="ECO:0007669"/>
    <property type="project" value="UniProtKB-KW"/>
</dbReference>
<dbReference type="PROSITE" id="PS00211">
    <property type="entry name" value="ABC_TRANSPORTER_1"/>
    <property type="match status" value="1"/>
</dbReference>
<evidence type="ECO:0000256" key="4">
    <source>
        <dbReference type="ARBA" id="ARBA00022741"/>
    </source>
</evidence>
<keyword evidence="6" id="KW-1278">Translocase</keyword>
<dbReference type="EMBL" id="JACRSQ010000009">
    <property type="protein sequence ID" value="MBC8543445.1"/>
    <property type="molecule type" value="Genomic_DNA"/>
</dbReference>
<dbReference type="InterPro" id="IPR003439">
    <property type="entry name" value="ABC_transporter-like_ATP-bd"/>
</dbReference>
<dbReference type="SMART" id="SM00382">
    <property type="entry name" value="AAA"/>
    <property type="match status" value="1"/>
</dbReference>
<evidence type="ECO:0000259" key="9">
    <source>
        <dbReference type="PROSITE" id="PS50893"/>
    </source>
</evidence>
<keyword evidence="3" id="KW-1003">Cell membrane</keyword>
<keyword evidence="8" id="KW-0472">Membrane</keyword>
<keyword evidence="4" id="KW-0547">Nucleotide-binding</keyword>
<dbReference type="RefSeq" id="WP_177714130.1">
    <property type="nucleotide sequence ID" value="NZ_JACRSQ010000009.1"/>
</dbReference>
<keyword evidence="11" id="KW-1185">Reference proteome</keyword>
<evidence type="ECO:0000256" key="3">
    <source>
        <dbReference type="ARBA" id="ARBA00022475"/>
    </source>
</evidence>